<dbReference type="EMBL" id="VSRR010018285">
    <property type="protein sequence ID" value="MPC61193.1"/>
    <property type="molecule type" value="Genomic_DNA"/>
</dbReference>
<evidence type="ECO:0000313" key="1">
    <source>
        <dbReference type="EMBL" id="MPC61193.1"/>
    </source>
</evidence>
<dbReference type="Proteomes" id="UP000324222">
    <property type="component" value="Unassembled WGS sequence"/>
</dbReference>
<gene>
    <name evidence="1" type="ORF">E2C01_055258</name>
</gene>
<keyword evidence="2" id="KW-1185">Reference proteome</keyword>
<proteinExistence type="predicted"/>
<reference evidence="1 2" key="1">
    <citation type="submission" date="2019-05" db="EMBL/GenBank/DDBJ databases">
        <title>Another draft genome of Portunus trituberculatus and its Hox gene families provides insights of decapod evolution.</title>
        <authorList>
            <person name="Jeong J.-H."/>
            <person name="Song I."/>
            <person name="Kim S."/>
            <person name="Choi T."/>
            <person name="Kim D."/>
            <person name="Ryu S."/>
            <person name="Kim W."/>
        </authorList>
    </citation>
    <scope>NUCLEOTIDE SEQUENCE [LARGE SCALE GENOMIC DNA]</scope>
    <source>
        <tissue evidence="1">Muscle</tissue>
    </source>
</reference>
<dbReference type="AlphaFoldDB" id="A0A5B7GU84"/>
<organism evidence="1 2">
    <name type="scientific">Portunus trituberculatus</name>
    <name type="common">Swimming crab</name>
    <name type="synonym">Neptunus trituberculatus</name>
    <dbReference type="NCBI Taxonomy" id="210409"/>
    <lineage>
        <taxon>Eukaryota</taxon>
        <taxon>Metazoa</taxon>
        <taxon>Ecdysozoa</taxon>
        <taxon>Arthropoda</taxon>
        <taxon>Crustacea</taxon>
        <taxon>Multicrustacea</taxon>
        <taxon>Malacostraca</taxon>
        <taxon>Eumalacostraca</taxon>
        <taxon>Eucarida</taxon>
        <taxon>Decapoda</taxon>
        <taxon>Pleocyemata</taxon>
        <taxon>Brachyura</taxon>
        <taxon>Eubrachyura</taxon>
        <taxon>Portunoidea</taxon>
        <taxon>Portunidae</taxon>
        <taxon>Portuninae</taxon>
        <taxon>Portunus</taxon>
    </lineage>
</organism>
<accession>A0A5B7GU84</accession>
<protein>
    <submittedName>
        <fullName evidence="1">Uncharacterized protein</fullName>
    </submittedName>
</protein>
<evidence type="ECO:0000313" key="2">
    <source>
        <dbReference type="Proteomes" id="UP000324222"/>
    </source>
</evidence>
<sequence>MSCDRGGEAVSGADYNLLPIGEIKIQVLDRQLRHVMQPAGLFIYCRESHG</sequence>
<comment type="caution">
    <text evidence="1">The sequence shown here is derived from an EMBL/GenBank/DDBJ whole genome shotgun (WGS) entry which is preliminary data.</text>
</comment>
<name>A0A5B7GU84_PORTR</name>